<accession>A0AAD3CY56</accession>
<dbReference type="EMBL" id="BLLK01000046">
    <property type="protein sequence ID" value="GFH53145.1"/>
    <property type="molecule type" value="Genomic_DNA"/>
</dbReference>
<evidence type="ECO:0000313" key="3">
    <source>
        <dbReference type="Proteomes" id="UP001054902"/>
    </source>
</evidence>
<reference evidence="2 3" key="1">
    <citation type="journal article" date="2021" name="Sci. Rep.">
        <title>The genome of the diatom Chaetoceros tenuissimus carries an ancient integrated fragment of an extant virus.</title>
        <authorList>
            <person name="Hongo Y."/>
            <person name="Kimura K."/>
            <person name="Takaki Y."/>
            <person name="Yoshida Y."/>
            <person name="Baba S."/>
            <person name="Kobayashi G."/>
            <person name="Nagasaki K."/>
            <person name="Hano T."/>
            <person name="Tomaru Y."/>
        </authorList>
    </citation>
    <scope>NUCLEOTIDE SEQUENCE [LARGE SCALE GENOMIC DNA]</scope>
    <source>
        <strain evidence="2 3">NIES-3715</strain>
    </source>
</reference>
<organism evidence="2 3">
    <name type="scientific">Chaetoceros tenuissimus</name>
    <dbReference type="NCBI Taxonomy" id="426638"/>
    <lineage>
        <taxon>Eukaryota</taxon>
        <taxon>Sar</taxon>
        <taxon>Stramenopiles</taxon>
        <taxon>Ochrophyta</taxon>
        <taxon>Bacillariophyta</taxon>
        <taxon>Coscinodiscophyceae</taxon>
        <taxon>Chaetocerotophycidae</taxon>
        <taxon>Chaetocerotales</taxon>
        <taxon>Chaetocerotaceae</taxon>
        <taxon>Chaetoceros</taxon>
    </lineage>
</organism>
<dbReference type="Proteomes" id="UP001054902">
    <property type="component" value="Unassembled WGS sequence"/>
</dbReference>
<name>A0AAD3CY56_9STRA</name>
<gene>
    <name evidence="2" type="ORF">CTEN210_09621</name>
</gene>
<protein>
    <submittedName>
        <fullName evidence="2">Uncharacterized protein</fullName>
    </submittedName>
</protein>
<evidence type="ECO:0000313" key="2">
    <source>
        <dbReference type="EMBL" id="GFH53145.1"/>
    </source>
</evidence>
<feature type="compositionally biased region" description="Polar residues" evidence="1">
    <location>
        <begin position="10"/>
        <end position="20"/>
    </location>
</feature>
<evidence type="ECO:0000256" key="1">
    <source>
        <dbReference type="SAM" id="MobiDB-lite"/>
    </source>
</evidence>
<comment type="caution">
    <text evidence="2">The sequence shown here is derived from an EMBL/GenBank/DDBJ whole genome shotgun (WGS) entry which is preliminary data.</text>
</comment>
<dbReference type="AlphaFoldDB" id="A0AAD3CY56"/>
<keyword evidence="3" id="KW-1185">Reference proteome</keyword>
<feature type="region of interest" description="Disordered" evidence="1">
    <location>
        <begin position="1"/>
        <end position="27"/>
    </location>
</feature>
<proteinExistence type="predicted"/>
<sequence>MESSGKKKPLNQSIKTSRSHQSGELRESEARAYLNGGDIALLSKQNNNCSTGFERRLVKTVVNISTSSIRSRTGSMSLDHDATPENELKLMRDSINAKQRIASRRNSYIQREMKSDITDYSDLSDEICYGGTWIQQLVREFKNCLHSLNTQATDVQLEHWACIIYESMSLPSRSFHSVRHVFDISINAKPIQKLAAFFHDIIYYTIDGGLSPAQNKMIGDLICEEGDNVSIVTGDIDTNTKMVMEIFGFQPGSKLDPFRGLNEFLSAVLAVRYYEEVMAPEHLAVIAACIEATIPFRKVVDGKTPMDLLFERLSNVNQDYDLEMDEDDIVHAVQLAADLGNRDLGNFATDDRSAFLSNTWNLLPESNISLRNTTVFRISDFVDALKKMTGFFSNLNADDLYSCFRDPEQAHWKAAKTAIARKNIEIAKHYMQMKCLSIAVVTAIAELTGGDAPVALLLGDLPDGGQVSHGIEDLIHAEEPEQDLDIDHEVFDLLNDGRDQTSNFDIKKSPLAAYIYSCIGKAESIKCLDHVEYPMTESSAKKLLRALPRKCVLTIVSACSEIAITRRDQMNKLILTTRKAAGEDEHEQK</sequence>